<dbReference type="GO" id="GO:0003677">
    <property type="term" value="F:DNA binding"/>
    <property type="evidence" value="ECO:0007669"/>
    <property type="project" value="InterPro"/>
</dbReference>
<organism evidence="2 3">
    <name type="scientific">Candidatus Jorgensenbacteria bacterium GW2011_GWB1_50_10</name>
    <dbReference type="NCBI Taxonomy" id="1618665"/>
    <lineage>
        <taxon>Bacteria</taxon>
        <taxon>Candidatus Joergenseniibacteriota</taxon>
    </lineage>
</organism>
<dbReference type="Proteomes" id="UP000034224">
    <property type="component" value="Unassembled WGS sequence"/>
</dbReference>
<protein>
    <recommendedName>
        <fullName evidence="1">SpoVT-AbrB domain-containing protein</fullName>
    </recommendedName>
</protein>
<dbReference type="InterPro" id="IPR007159">
    <property type="entry name" value="SpoVT-AbrB_dom"/>
</dbReference>
<name>A0A0G1W9M3_9BACT</name>
<evidence type="ECO:0000313" key="3">
    <source>
        <dbReference type="Proteomes" id="UP000034224"/>
    </source>
</evidence>
<dbReference type="EMBL" id="LCQK01000001">
    <property type="protein sequence ID" value="KKW15275.1"/>
    <property type="molecule type" value="Genomic_DNA"/>
</dbReference>
<evidence type="ECO:0000313" key="2">
    <source>
        <dbReference type="EMBL" id="KKW15275.1"/>
    </source>
</evidence>
<dbReference type="AlphaFoldDB" id="A0A0G1W9M3"/>
<sequence>MGRRIITEENIRKIQKVSRSYYVTLPMEIVREFKWETGKEVLVEKRGREIIIKDWK</sequence>
<dbReference type="InterPro" id="IPR037914">
    <property type="entry name" value="SpoVT-AbrB_sf"/>
</dbReference>
<evidence type="ECO:0000259" key="1">
    <source>
        <dbReference type="SMART" id="SM00966"/>
    </source>
</evidence>
<dbReference type="SMART" id="SM00966">
    <property type="entry name" value="SpoVT_AbrB"/>
    <property type="match status" value="1"/>
</dbReference>
<accession>A0A0G1W9M3</accession>
<gene>
    <name evidence="2" type="ORF">UY55_C0001G0029</name>
</gene>
<dbReference type="SUPFAM" id="SSF89447">
    <property type="entry name" value="AbrB/MazE/MraZ-like"/>
    <property type="match status" value="1"/>
</dbReference>
<dbReference type="STRING" id="1618665.UY55_C0001G0029"/>
<proteinExistence type="predicted"/>
<reference evidence="2 3" key="1">
    <citation type="journal article" date="2015" name="Nature">
        <title>rRNA introns, odd ribosomes, and small enigmatic genomes across a large radiation of phyla.</title>
        <authorList>
            <person name="Brown C.T."/>
            <person name="Hug L.A."/>
            <person name="Thomas B.C."/>
            <person name="Sharon I."/>
            <person name="Castelle C.J."/>
            <person name="Singh A."/>
            <person name="Wilkins M.J."/>
            <person name="Williams K.H."/>
            <person name="Banfield J.F."/>
        </authorList>
    </citation>
    <scope>NUCLEOTIDE SEQUENCE [LARGE SCALE GENOMIC DNA]</scope>
</reference>
<comment type="caution">
    <text evidence="2">The sequence shown here is derived from an EMBL/GenBank/DDBJ whole genome shotgun (WGS) entry which is preliminary data.</text>
</comment>
<dbReference type="Pfam" id="PF04014">
    <property type="entry name" value="MazE_antitoxin"/>
    <property type="match status" value="1"/>
</dbReference>
<dbReference type="Gene3D" id="2.10.260.10">
    <property type="match status" value="1"/>
</dbReference>
<feature type="domain" description="SpoVT-AbrB" evidence="1">
    <location>
        <begin position="15"/>
        <end position="56"/>
    </location>
</feature>